<accession>A0A6A4WWU8</accession>
<protein>
    <submittedName>
        <fullName evidence="2">Uncharacterized protein</fullName>
    </submittedName>
</protein>
<proteinExistence type="predicted"/>
<feature type="compositionally biased region" description="Polar residues" evidence="1">
    <location>
        <begin position="50"/>
        <end position="62"/>
    </location>
</feature>
<dbReference type="Proteomes" id="UP000440578">
    <property type="component" value="Unassembled WGS sequence"/>
</dbReference>
<feature type="region of interest" description="Disordered" evidence="1">
    <location>
        <begin position="1"/>
        <end position="163"/>
    </location>
</feature>
<name>A0A6A4WWU8_AMPAM</name>
<dbReference type="EMBL" id="VIIS01000509">
    <property type="protein sequence ID" value="KAF0308150.1"/>
    <property type="molecule type" value="Genomic_DNA"/>
</dbReference>
<gene>
    <name evidence="2" type="ORF">FJT64_020564</name>
</gene>
<organism evidence="2 3">
    <name type="scientific">Amphibalanus amphitrite</name>
    <name type="common">Striped barnacle</name>
    <name type="synonym">Balanus amphitrite</name>
    <dbReference type="NCBI Taxonomy" id="1232801"/>
    <lineage>
        <taxon>Eukaryota</taxon>
        <taxon>Metazoa</taxon>
        <taxon>Ecdysozoa</taxon>
        <taxon>Arthropoda</taxon>
        <taxon>Crustacea</taxon>
        <taxon>Multicrustacea</taxon>
        <taxon>Cirripedia</taxon>
        <taxon>Thoracica</taxon>
        <taxon>Thoracicalcarea</taxon>
        <taxon>Balanomorpha</taxon>
        <taxon>Balanoidea</taxon>
        <taxon>Balanidae</taxon>
        <taxon>Amphibalaninae</taxon>
        <taxon>Amphibalanus</taxon>
    </lineage>
</organism>
<dbReference type="AlphaFoldDB" id="A0A6A4WWU8"/>
<evidence type="ECO:0000313" key="3">
    <source>
        <dbReference type="Proteomes" id="UP000440578"/>
    </source>
</evidence>
<keyword evidence="3" id="KW-1185">Reference proteome</keyword>
<evidence type="ECO:0000256" key="1">
    <source>
        <dbReference type="SAM" id="MobiDB-lite"/>
    </source>
</evidence>
<sequence>MIEATRSAEGGPERCGSGRAPSHRGRSGSGPDPGRPGDISYIPAAAYVGSVSSSTLPRSSHCPQHPYGSDDDADLWPAVATRRPLLGGAPYPPVPSDEAVQYAQLSLPRGRSSRTGGPSPVTYAQLEHQHHHNHLPPMPPPAGWAQGGRQWADAAPPGHESSV</sequence>
<reference evidence="2 3" key="1">
    <citation type="submission" date="2019-07" db="EMBL/GenBank/DDBJ databases">
        <title>Draft genome assembly of a fouling barnacle, Amphibalanus amphitrite (Darwin, 1854): The first reference genome for Thecostraca.</title>
        <authorList>
            <person name="Kim W."/>
        </authorList>
    </citation>
    <scope>NUCLEOTIDE SEQUENCE [LARGE SCALE GENOMIC DNA]</scope>
    <source>
        <strain evidence="2">SNU_AA5</strain>
        <tissue evidence="2">Soma without cirri and trophi</tissue>
    </source>
</reference>
<evidence type="ECO:0000313" key="2">
    <source>
        <dbReference type="EMBL" id="KAF0308150.1"/>
    </source>
</evidence>
<dbReference type="OrthoDB" id="8825892at2759"/>
<comment type="caution">
    <text evidence="2">The sequence shown here is derived from an EMBL/GenBank/DDBJ whole genome shotgun (WGS) entry which is preliminary data.</text>
</comment>